<keyword evidence="1" id="KW-0472">Membrane</keyword>
<accession>A0A453FYQ6</accession>
<dbReference type="Proteomes" id="UP000015105">
    <property type="component" value="Chromosome 3D"/>
</dbReference>
<sequence>MYLSVTVVTSSHLCGCAQYLSLAGRRWVLPVLVNDPLGLLKGCSISQKADDLFTETNWCLQSWTKPVSDSNFLSTWLILLFICWFHLIAMPSNFKYFNPYLKIILPSESIVNQIDFDSL</sequence>
<proteinExistence type="predicted"/>
<feature type="transmembrane region" description="Helical" evidence="1">
    <location>
        <begin position="72"/>
        <end position="90"/>
    </location>
</feature>
<reference evidence="2" key="5">
    <citation type="journal article" date="2021" name="G3 (Bethesda)">
        <title>Aegilops tauschii genome assembly Aet v5.0 features greater sequence contiguity and improved annotation.</title>
        <authorList>
            <person name="Wang L."/>
            <person name="Zhu T."/>
            <person name="Rodriguez J.C."/>
            <person name="Deal K.R."/>
            <person name="Dubcovsky J."/>
            <person name="McGuire P.E."/>
            <person name="Lux T."/>
            <person name="Spannagl M."/>
            <person name="Mayer K.F.X."/>
            <person name="Baldrich P."/>
            <person name="Meyers B.C."/>
            <person name="Huo N."/>
            <person name="Gu Y.Q."/>
            <person name="Zhou H."/>
            <person name="Devos K.M."/>
            <person name="Bennetzen J.L."/>
            <person name="Unver T."/>
            <person name="Budak H."/>
            <person name="Gulick P.J."/>
            <person name="Galiba G."/>
            <person name="Kalapos B."/>
            <person name="Nelson D.R."/>
            <person name="Li P."/>
            <person name="You F.M."/>
            <person name="Luo M.C."/>
            <person name="Dvorak J."/>
        </authorList>
    </citation>
    <scope>NUCLEOTIDE SEQUENCE [LARGE SCALE GENOMIC DNA]</scope>
    <source>
        <strain evidence="2">cv. AL8/78</strain>
    </source>
</reference>
<dbReference type="AlphaFoldDB" id="A0A453FYQ6"/>
<reference evidence="2" key="3">
    <citation type="journal article" date="2017" name="Nature">
        <title>Genome sequence of the progenitor of the wheat D genome Aegilops tauschii.</title>
        <authorList>
            <person name="Luo M.C."/>
            <person name="Gu Y.Q."/>
            <person name="Puiu D."/>
            <person name="Wang H."/>
            <person name="Twardziok S.O."/>
            <person name="Deal K.R."/>
            <person name="Huo N."/>
            <person name="Zhu T."/>
            <person name="Wang L."/>
            <person name="Wang Y."/>
            <person name="McGuire P.E."/>
            <person name="Liu S."/>
            <person name="Long H."/>
            <person name="Ramasamy R.K."/>
            <person name="Rodriguez J.C."/>
            <person name="Van S.L."/>
            <person name="Yuan L."/>
            <person name="Wang Z."/>
            <person name="Xia Z."/>
            <person name="Xiao L."/>
            <person name="Anderson O.D."/>
            <person name="Ouyang S."/>
            <person name="Liang Y."/>
            <person name="Zimin A.V."/>
            <person name="Pertea G."/>
            <person name="Qi P."/>
            <person name="Bennetzen J.L."/>
            <person name="Dai X."/>
            <person name="Dawson M.W."/>
            <person name="Muller H.G."/>
            <person name="Kugler K."/>
            <person name="Rivarola-Duarte L."/>
            <person name="Spannagl M."/>
            <person name="Mayer K.F.X."/>
            <person name="Lu F.H."/>
            <person name="Bevan M.W."/>
            <person name="Leroy P."/>
            <person name="Li P."/>
            <person name="You F.M."/>
            <person name="Sun Q."/>
            <person name="Liu Z."/>
            <person name="Lyons E."/>
            <person name="Wicker T."/>
            <person name="Salzberg S.L."/>
            <person name="Devos K.M."/>
            <person name="Dvorak J."/>
        </authorList>
    </citation>
    <scope>NUCLEOTIDE SEQUENCE [LARGE SCALE GENOMIC DNA]</scope>
    <source>
        <strain evidence="2">cv. AL8/78</strain>
    </source>
</reference>
<dbReference type="EnsemblPlants" id="AET3Gv20828300.4">
    <property type="protein sequence ID" value="AET3Gv20828300.4"/>
    <property type="gene ID" value="AET3Gv20828300"/>
</dbReference>
<evidence type="ECO:0000313" key="2">
    <source>
        <dbReference type="EnsemblPlants" id="AET3Gv20828300.4"/>
    </source>
</evidence>
<evidence type="ECO:0000313" key="3">
    <source>
        <dbReference type="Proteomes" id="UP000015105"/>
    </source>
</evidence>
<reference evidence="2" key="4">
    <citation type="submission" date="2019-03" db="UniProtKB">
        <authorList>
            <consortium name="EnsemblPlants"/>
        </authorList>
    </citation>
    <scope>IDENTIFICATION</scope>
</reference>
<reference evidence="3" key="2">
    <citation type="journal article" date="2017" name="Nat. Plants">
        <title>The Aegilops tauschii genome reveals multiple impacts of transposons.</title>
        <authorList>
            <person name="Zhao G."/>
            <person name="Zou C."/>
            <person name="Li K."/>
            <person name="Wang K."/>
            <person name="Li T."/>
            <person name="Gao L."/>
            <person name="Zhang X."/>
            <person name="Wang H."/>
            <person name="Yang Z."/>
            <person name="Liu X."/>
            <person name="Jiang W."/>
            <person name="Mao L."/>
            <person name="Kong X."/>
            <person name="Jiao Y."/>
            <person name="Jia J."/>
        </authorList>
    </citation>
    <scope>NUCLEOTIDE SEQUENCE [LARGE SCALE GENOMIC DNA]</scope>
    <source>
        <strain evidence="3">cv. AL8/78</strain>
    </source>
</reference>
<dbReference type="Gramene" id="AET3Gv20828300.4">
    <property type="protein sequence ID" value="AET3Gv20828300.4"/>
    <property type="gene ID" value="AET3Gv20828300"/>
</dbReference>
<keyword evidence="1" id="KW-0812">Transmembrane</keyword>
<reference evidence="3" key="1">
    <citation type="journal article" date="2014" name="Science">
        <title>Ancient hybridizations among the ancestral genomes of bread wheat.</title>
        <authorList>
            <consortium name="International Wheat Genome Sequencing Consortium,"/>
            <person name="Marcussen T."/>
            <person name="Sandve S.R."/>
            <person name="Heier L."/>
            <person name="Spannagl M."/>
            <person name="Pfeifer M."/>
            <person name="Jakobsen K.S."/>
            <person name="Wulff B.B."/>
            <person name="Steuernagel B."/>
            <person name="Mayer K.F."/>
            <person name="Olsen O.A."/>
        </authorList>
    </citation>
    <scope>NUCLEOTIDE SEQUENCE [LARGE SCALE GENOMIC DNA]</scope>
    <source>
        <strain evidence="3">cv. AL8/78</strain>
    </source>
</reference>
<keyword evidence="3" id="KW-1185">Reference proteome</keyword>
<keyword evidence="1" id="KW-1133">Transmembrane helix</keyword>
<evidence type="ECO:0000256" key="1">
    <source>
        <dbReference type="SAM" id="Phobius"/>
    </source>
</evidence>
<organism evidence="2 3">
    <name type="scientific">Aegilops tauschii subsp. strangulata</name>
    <name type="common">Goatgrass</name>
    <dbReference type="NCBI Taxonomy" id="200361"/>
    <lineage>
        <taxon>Eukaryota</taxon>
        <taxon>Viridiplantae</taxon>
        <taxon>Streptophyta</taxon>
        <taxon>Embryophyta</taxon>
        <taxon>Tracheophyta</taxon>
        <taxon>Spermatophyta</taxon>
        <taxon>Magnoliopsida</taxon>
        <taxon>Liliopsida</taxon>
        <taxon>Poales</taxon>
        <taxon>Poaceae</taxon>
        <taxon>BOP clade</taxon>
        <taxon>Pooideae</taxon>
        <taxon>Triticodae</taxon>
        <taxon>Triticeae</taxon>
        <taxon>Triticinae</taxon>
        <taxon>Aegilops</taxon>
    </lineage>
</organism>
<name>A0A453FYQ6_AEGTS</name>
<protein>
    <submittedName>
        <fullName evidence="2">Uncharacterized protein</fullName>
    </submittedName>
</protein>